<comment type="caution">
    <text evidence="1">The sequence shown here is derived from an EMBL/GenBank/DDBJ whole genome shotgun (WGS) entry which is preliminary data.</text>
</comment>
<dbReference type="AlphaFoldDB" id="A0A0V1A421"/>
<dbReference type="Proteomes" id="UP000054783">
    <property type="component" value="Unassembled WGS sequence"/>
</dbReference>
<name>A0A0V1A421_9BILA</name>
<proteinExistence type="predicted"/>
<reference evidence="1 2" key="1">
    <citation type="submission" date="2015-01" db="EMBL/GenBank/DDBJ databases">
        <title>Evolution of Trichinella species and genotypes.</title>
        <authorList>
            <person name="Korhonen P.K."/>
            <person name="Edoardo P."/>
            <person name="Giuseppe L.R."/>
            <person name="Gasser R.B."/>
        </authorList>
    </citation>
    <scope>NUCLEOTIDE SEQUENCE [LARGE SCALE GENOMIC DNA]</scope>
    <source>
        <strain evidence="1">ISS2496</strain>
    </source>
</reference>
<sequence length="93" mass="10961">MSSKDDVVVIQNRNFKEHIYLLKKLTVEFQHAESVNNRELKTFQLNNHATADHDNKAKQPIKQVTCHIKNFTPREMIKSLLLHAYLGNHLYVY</sequence>
<evidence type="ECO:0000313" key="2">
    <source>
        <dbReference type="Proteomes" id="UP000054783"/>
    </source>
</evidence>
<gene>
    <name evidence="1" type="ORF">T12_8655</name>
</gene>
<accession>A0A0V1A421</accession>
<protein>
    <submittedName>
        <fullName evidence="1">Uncharacterized protein</fullName>
    </submittedName>
</protein>
<evidence type="ECO:0000313" key="1">
    <source>
        <dbReference type="EMBL" id="KRY19591.1"/>
    </source>
</evidence>
<dbReference type="EMBL" id="JYDQ01000034">
    <property type="protein sequence ID" value="KRY19591.1"/>
    <property type="molecule type" value="Genomic_DNA"/>
</dbReference>
<keyword evidence="2" id="KW-1185">Reference proteome</keyword>
<organism evidence="1 2">
    <name type="scientific">Trichinella patagoniensis</name>
    <dbReference type="NCBI Taxonomy" id="990121"/>
    <lineage>
        <taxon>Eukaryota</taxon>
        <taxon>Metazoa</taxon>
        <taxon>Ecdysozoa</taxon>
        <taxon>Nematoda</taxon>
        <taxon>Enoplea</taxon>
        <taxon>Dorylaimia</taxon>
        <taxon>Trichinellida</taxon>
        <taxon>Trichinellidae</taxon>
        <taxon>Trichinella</taxon>
    </lineage>
</organism>